<reference evidence="2 3" key="1">
    <citation type="journal article" date="2019" name="Int. J. Syst. Evol. Microbiol.">
        <title>The Draft Whole-Genome Sequence of the Antibiotic Producer Empedobacter haloabium ATCC 31962 Provides Indications for Its Taxonomic Reclassification.</title>
        <authorList>
            <person name="Miess H."/>
            <person name="Arlt P."/>
            <person name="Apel A.K."/>
            <person name="Weber T."/>
            <person name="Nieselt K."/>
            <person name="Hanssen F."/>
            <person name="Czemmel S."/>
            <person name="Nahnsen S."/>
            <person name="Gross H."/>
        </authorList>
    </citation>
    <scope>NUCLEOTIDE SEQUENCE [LARGE SCALE GENOMIC DNA]</scope>
    <source>
        <strain evidence="2 3">ATCC 31962</strain>
    </source>
</reference>
<evidence type="ECO:0000256" key="1">
    <source>
        <dbReference type="SAM" id="MobiDB-lite"/>
    </source>
</evidence>
<accession>A0ABZ1UPS8</accession>
<proteinExistence type="predicted"/>
<keyword evidence="3" id="KW-1185">Reference proteome</keyword>
<evidence type="ECO:0000313" key="3">
    <source>
        <dbReference type="Proteomes" id="UP000321323"/>
    </source>
</evidence>
<gene>
    <name evidence="2" type="ORF">E7V67_006340</name>
</gene>
<evidence type="ECO:0000313" key="2">
    <source>
        <dbReference type="EMBL" id="WUR14725.1"/>
    </source>
</evidence>
<dbReference type="EMBL" id="CP136508">
    <property type="protein sequence ID" value="WUR14725.1"/>
    <property type="molecule type" value="Genomic_DNA"/>
</dbReference>
<protein>
    <submittedName>
        <fullName evidence="2">Uncharacterized protein</fullName>
    </submittedName>
</protein>
<feature type="region of interest" description="Disordered" evidence="1">
    <location>
        <begin position="1"/>
        <end position="21"/>
    </location>
</feature>
<sequence>MSKQSSKANAPGGGGVPSDQAGGLGSAQKVIDCGIQNITDVCRELTAAGVSLRSTDGATQLDTLCRALQFRGPNGLNTYEGTAAGYLRMATRVKELRENWDIYTVREDVIAPDGLVHKGVARYILRGRREDLNKAAPAQCQTRGCT</sequence>
<name>A0ABZ1UPS8_9BURK</name>
<dbReference type="Proteomes" id="UP000321323">
    <property type="component" value="Chromosome"/>
</dbReference>
<organism evidence="2 3">
    <name type="scientific">[Empedobacter] haloabium</name>
    <dbReference type="NCBI Taxonomy" id="592317"/>
    <lineage>
        <taxon>Bacteria</taxon>
        <taxon>Pseudomonadati</taxon>
        <taxon>Pseudomonadota</taxon>
        <taxon>Betaproteobacteria</taxon>
        <taxon>Burkholderiales</taxon>
        <taxon>Oxalobacteraceae</taxon>
        <taxon>Telluria group</taxon>
        <taxon>Telluria group incertae sedis</taxon>
    </lineage>
</organism>